<keyword evidence="5" id="KW-0547">Nucleotide-binding</keyword>
<dbReference type="SMART" id="SM00382">
    <property type="entry name" value="AAA"/>
    <property type="match status" value="2"/>
</dbReference>
<feature type="transmembrane region" description="Helical" evidence="11">
    <location>
        <begin position="1186"/>
        <end position="1207"/>
    </location>
</feature>
<organism evidence="14 15">
    <name type="scientific">Sistotremastrum niveocremeum HHB9708</name>
    <dbReference type="NCBI Taxonomy" id="1314777"/>
    <lineage>
        <taxon>Eukaryota</taxon>
        <taxon>Fungi</taxon>
        <taxon>Dikarya</taxon>
        <taxon>Basidiomycota</taxon>
        <taxon>Agaricomycotina</taxon>
        <taxon>Agaricomycetes</taxon>
        <taxon>Sistotremastrales</taxon>
        <taxon>Sistotremastraceae</taxon>
        <taxon>Sertulicium</taxon>
        <taxon>Sertulicium niveocremeum</taxon>
    </lineage>
</organism>
<feature type="transmembrane region" description="Helical" evidence="11">
    <location>
        <begin position="96"/>
        <end position="114"/>
    </location>
</feature>
<feature type="transmembrane region" description="Helical" evidence="11">
    <location>
        <begin position="580"/>
        <end position="599"/>
    </location>
</feature>
<evidence type="ECO:0000259" key="12">
    <source>
        <dbReference type="PROSITE" id="PS50893"/>
    </source>
</evidence>
<feature type="domain" description="ABC transporter" evidence="12">
    <location>
        <begin position="1278"/>
        <end position="1514"/>
    </location>
</feature>
<feature type="transmembrane region" description="Helical" evidence="11">
    <location>
        <begin position="310"/>
        <end position="329"/>
    </location>
</feature>
<feature type="domain" description="ABC transporter" evidence="12">
    <location>
        <begin position="668"/>
        <end position="898"/>
    </location>
</feature>
<evidence type="ECO:0000256" key="8">
    <source>
        <dbReference type="ARBA" id="ARBA00023136"/>
    </source>
</evidence>
<evidence type="ECO:0000256" key="4">
    <source>
        <dbReference type="ARBA" id="ARBA00022737"/>
    </source>
</evidence>
<dbReference type="Pfam" id="PF00005">
    <property type="entry name" value="ABC_tran"/>
    <property type="match status" value="1"/>
</dbReference>
<feature type="compositionally biased region" description="Low complexity" evidence="10">
    <location>
        <begin position="387"/>
        <end position="406"/>
    </location>
</feature>
<evidence type="ECO:0000256" key="1">
    <source>
        <dbReference type="ARBA" id="ARBA00004141"/>
    </source>
</evidence>
<keyword evidence="7 11" id="KW-1133">Transmembrane helix</keyword>
<dbReference type="PROSITE" id="PS51257">
    <property type="entry name" value="PROKAR_LIPOPROTEIN"/>
    <property type="match status" value="1"/>
</dbReference>
<sequence>MDIVERPSVFAYWDSRALPFYLSVFSCLYLISQRTPRALGQVNTDDQTTPEVVSKERSRSRASLILQSVRLIAVLAILGVSLSLMINRSDGKRTTGILLVAFSVYSVILSLMTLKGPTLLQYRASVHLSIIHFATFILHIIRDIVPLGIGNQPEDELDGSLGRVRFGLVVVSGFLIPGLLPRGTELDETMSLAPHQTASLFSRAFYGFLDPIIWKAFKSPNLTFDEIPALADDDRAKGLIAKTDVLLDPVSLGKKRNLFWGMLVAFKKQYAIMAAIALFQSFNDFAGPIATNRILAAIEKGGSDSAVKPWVWILWLGAGPILGSALAQFSTYTQYLIVVRFQAILTQLVLTHSMRVRMSTLWKRSDPAVGSADAGSPHPHPHPAPATPASQSASTTVAAPTVPSSTEPDSDDVSEASPAPSLDVQSQSPEHLNAKDRESENVEDVDNTERSEDYNGKINNFLTSDLENISSLQDWLKPFFVILRTAICIVFLYVILGWSAFVGLAVIIISIPIPGYTSKLFVTMQKNKMKAVLVNALRMIKLFAWESKAETRIAEKREAELWYTFWNAVLRTCSSSVTSLFPMVAMMSTYATFTLVMGGELTASRLFSSLVVFGRLENYIGAIIWVFPGILEAKVSLDRISEFLNSGELYKLSKPEDSIADSADASTVYVRDIVFSWDDPKQLQRPSNGRHFQLQINDELKFKTGGINLICGPTASGKTSLLMGLLGEMYSRPLSDVGGYNLPRKGGVAYAAQESWVLNATIKDNILFGAPFDQERFDKVIHQTGLTRDISLFEAGVLTEVGEKGITLRAVYSTAAIVLLDDVLSALDVHTARWVAEKCLGGDLLKGRTVLLVTHNVLLCKPIADYVISLGRNGTIVSQGTVDEALKKNASVKNEAEVEAAALEKEEEVKVAQGSDGDVDEPGIPTEGGKLIVAEEMAVGHVTWASVRLYISSVGGPLFFAVFVLGYTVWVLLEVLGTWFYGYWSSQYEQKEAREVRVHLYIGIASGIEVLRAVVFIIFYAFFMFGGVRASRSLHERLTKSILSCTIRWLDTTPVSRILTRFSQDSQSIDSSLPMLVISTTNTTIATWTYFLSAIISTGWPALLLGIVVAVFGVTCGQLYVQAQLPVKRLMSNLRAPVLGHAGTALNGLVSIRAYGAQEAFKEESIRRIDDYTRVARTYWNLNRWIALRMDSIAAIFSSAVVTYLVYWKGAPAASVGFTLVLVTSFSQYLLFWVRRVHQLEVEANSIERVKHFLEIDHESESKASGTAPAYWPASGELHVEHLSAKYSEDGPEALKDVTFSLRSGERLGIVGRTGAGKSTIALALLRAIPITGSVLLDGLDLSKLNLSDVRSHITIIPQDPELISGTLRENLDPFGEHEDATLNLVLRASGLYQTQDEDAEGGIGLDTDVSSGGSNFSQGQRQILALARAILRRSKLVILDEATAAIDHRTDRVIQESLRTEFKDVTVITVAHRLQTIMNSDKIMVLDAGSVIELDTPQALLKKQGGSFKALVDGSGDRDELYSAAGL</sequence>
<dbReference type="InterPro" id="IPR003439">
    <property type="entry name" value="ABC_transporter-like_ATP-bd"/>
</dbReference>
<dbReference type="PANTHER" id="PTHR24223:SF356">
    <property type="entry name" value="ATP-BINDING CASSETTE TRANSPORTER ABC4"/>
    <property type="match status" value="1"/>
</dbReference>
<feature type="transmembrane region" description="Helical" evidence="11">
    <location>
        <begin position="12"/>
        <end position="31"/>
    </location>
</feature>
<feature type="domain" description="ABC transmembrane type-1" evidence="13">
    <location>
        <begin position="456"/>
        <end position="632"/>
    </location>
</feature>
<keyword evidence="14" id="KW-0378">Hydrolase</keyword>
<dbReference type="Pfam" id="PF00664">
    <property type="entry name" value="ABC_membrane"/>
    <property type="match status" value="2"/>
</dbReference>
<reference evidence="14 15" key="1">
    <citation type="journal article" date="2016" name="Mol. Biol. Evol.">
        <title>Comparative Genomics of Early-Diverging Mushroom-Forming Fungi Provides Insights into the Origins of Lignocellulose Decay Capabilities.</title>
        <authorList>
            <person name="Nagy L.G."/>
            <person name="Riley R."/>
            <person name="Tritt A."/>
            <person name="Adam C."/>
            <person name="Daum C."/>
            <person name="Floudas D."/>
            <person name="Sun H."/>
            <person name="Yadav J.S."/>
            <person name="Pangilinan J."/>
            <person name="Larsson K.H."/>
            <person name="Matsuura K."/>
            <person name="Barry K."/>
            <person name="Labutti K."/>
            <person name="Kuo R."/>
            <person name="Ohm R.A."/>
            <person name="Bhattacharya S.S."/>
            <person name="Shirouzu T."/>
            <person name="Yoshinaga Y."/>
            <person name="Martin F.M."/>
            <person name="Grigoriev I.V."/>
            <person name="Hibbett D.S."/>
        </authorList>
    </citation>
    <scope>NUCLEOTIDE SEQUENCE [LARGE SCALE GENOMIC DNA]</scope>
    <source>
        <strain evidence="14 15">HHB9708</strain>
    </source>
</reference>
<feature type="transmembrane region" description="Helical" evidence="11">
    <location>
        <begin position="126"/>
        <end position="142"/>
    </location>
</feature>
<feature type="transmembrane region" description="Helical" evidence="11">
    <location>
        <begin position="1213"/>
        <end position="1234"/>
    </location>
</feature>
<keyword evidence="6" id="KW-0067">ATP-binding</keyword>
<feature type="transmembrane region" description="Helical" evidence="11">
    <location>
        <begin position="1102"/>
        <end position="1121"/>
    </location>
</feature>
<dbReference type="CDD" id="cd18596">
    <property type="entry name" value="ABC_6TM_VMR1_D1_like"/>
    <property type="match status" value="1"/>
</dbReference>
<keyword evidence="15" id="KW-1185">Reference proteome</keyword>
<evidence type="ECO:0000256" key="11">
    <source>
        <dbReference type="SAM" id="Phobius"/>
    </source>
</evidence>
<feature type="transmembrane region" description="Helical" evidence="11">
    <location>
        <begin position="1000"/>
        <end position="1023"/>
    </location>
</feature>
<dbReference type="FunFam" id="1.20.1560.10:FF:000013">
    <property type="entry name" value="ABC transporter C family member 2"/>
    <property type="match status" value="1"/>
</dbReference>
<feature type="transmembrane region" description="Helical" evidence="11">
    <location>
        <begin position="162"/>
        <end position="180"/>
    </location>
</feature>
<dbReference type="InterPro" id="IPR036640">
    <property type="entry name" value="ABC1_TM_sf"/>
</dbReference>
<evidence type="ECO:0000256" key="6">
    <source>
        <dbReference type="ARBA" id="ARBA00022840"/>
    </source>
</evidence>
<comment type="subcellular location">
    <subcellularLocation>
        <location evidence="1">Membrane</location>
        <topology evidence="1">Multi-pass membrane protein</topology>
    </subcellularLocation>
</comment>
<keyword evidence="8 11" id="KW-0472">Membrane</keyword>
<evidence type="ECO:0000256" key="2">
    <source>
        <dbReference type="ARBA" id="ARBA00022448"/>
    </source>
</evidence>
<dbReference type="CDD" id="cd03244">
    <property type="entry name" value="ABCC_MRP_domain2"/>
    <property type="match status" value="1"/>
</dbReference>
<name>A0A164Y240_9AGAM</name>
<dbReference type="GO" id="GO:0016887">
    <property type="term" value="F:ATP hydrolysis activity"/>
    <property type="evidence" value="ECO:0007669"/>
    <property type="project" value="InterPro"/>
</dbReference>
<feature type="domain" description="ABC transmembrane type-1" evidence="13">
    <location>
        <begin position="961"/>
        <end position="1230"/>
    </location>
</feature>
<dbReference type="Gene3D" id="3.40.50.300">
    <property type="entry name" value="P-loop containing nucleotide triphosphate hydrolases"/>
    <property type="match status" value="2"/>
</dbReference>
<dbReference type="SUPFAM" id="SSF90123">
    <property type="entry name" value="ABC transporter transmembrane region"/>
    <property type="match status" value="2"/>
</dbReference>
<dbReference type="CDD" id="cd18604">
    <property type="entry name" value="ABC_6TM_VMR1_D2_like"/>
    <property type="match status" value="1"/>
</dbReference>
<evidence type="ECO:0000256" key="5">
    <source>
        <dbReference type="ARBA" id="ARBA00022741"/>
    </source>
</evidence>
<dbReference type="SUPFAM" id="SSF52540">
    <property type="entry name" value="P-loop containing nucleoside triphosphate hydrolases"/>
    <property type="match status" value="2"/>
</dbReference>
<dbReference type="OrthoDB" id="6500128at2759"/>
<gene>
    <name evidence="14" type="ORF">SISNIDRAFT_451272</name>
</gene>
<dbReference type="CDD" id="cd03250">
    <property type="entry name" value="ABCC_MRP_domain1"/>
    <property type="match status" value="1"/>
</dbReference>
<dbReference type="Gene3D" id="1.20.1560.10">
    <property type="entry name" value="ABC transporter type 1, transmembrane domain"/>
    <property type="match status" value="2"/>
</dbReference>
<keyword evidence="9" id="KW-0175">Coiled coil</keyword>
<evidence type="ECO:0000256" key="7">
    <source>
        <dbReference type="ARBA" id="ARBA00022989"/>
    </source>
</evidence>
<dbReference type="EMBL" id="KV419399">
    <property type="protein sequence ID" value="KZS96509.1"/>
    <property type="molecule type" value="Genomic_DNA"/>
</dbReference>
<dbReference type="PROSITE" id="PS50893">
    <property type="entry name" value="ABC_TRANSPORTER_2"/>
    <property type="match status" value="2"/>
</dbReference>
<dbReference type="InterPro" id="IPR011527">
    <property type="entry name" value="ABC1_TM_dom"/>
</dbReference>
<feature type="coiled-coil region" evidence="9">
    <location>
        <begin position="886"/>
        <end position="913"/>
    </location>
</feature>
<evidence type="ECO:0000259" key="13">
    <source>
        <dbReference type="PROSITE" id="PS50929"/>
    </source>
</evidence>
<keyword evidence="3 11" id="KW-0812">Transmembrane</keyword>
<dbReference type="InterPro" id="IPR003593">
    <property type="entry name" value="AAA+_ATPase"/>
</dbReference>
<keyword evidence="4" id="KW-0677">Repeat</keyword>
<dbReference type="GO" id="GO:0016020">
    <property type="term" value="C:membrane"/>
    <property type="evidence" value="ECO:0007669"/>
    <property type="project" value="UniProtKB-SubCell"/>
</dbReference>
<keyword evidence="2" id="KW-0813">Transport</keyword>
<dbReference type="Proteomes" id="UP000076722">
    <property type="component" value="Unassembled WGS sequence"/>
</dbReference>
<evidence type="ECO:0000313" key="15">
    <source>
        <dbReference type="Proteomes" id="UP000076722"/>
    </source>
</evidence>
<proteinExistence type="predicted"/>
<dbReference type="GO" id="GO:0140359">
    <property type="term" value="F:ABC-type transporter activity"/>
    <property type="evidence" value="ECO:0007669"/>
    <property type="project" value="InterPro"/>
</dbReference>
<evidence type="ECO:0000256" key="10">
    <source>
        <dbReference type="SAM" id="MobiDB-lite"/>
    </source>
</evidence>
<protein>
    <submittedName>
        <fullName evidence="14">p-loop containing nucleoside triphosphate hydrolase protein</fullName>
    </submittedName>
</protein>
<feature type="transmembrane region" description="Helical" evidence="11">
    <location>
        <begin position="958"/>
        <end position="980"/>
    </location>
</feature>
<dbReference type="GO" id="GO:0005524">
    <property type="term" value="F:ATP binding"/>
    <property type="evidence" value="ECO:0007669"/>
    <property type="project" value="UniProtKB-KW"/>
</dbReference>
<evidence type="ECO:0000313" key="14">
    <source>
        <dbReference type="EMBL" id="KZS96509.1"/>
    </source>
</evidence>
<dbReference type="FunFam" id="3.40.50.300:FF:000838">
    <property type="entry name" value="ABC multidrug transporter (Eurofung)"/>
    <property type="match status" value="1"/>
</dbReference>
<evidence type="ECO:0000256" key="3">
    <source>
        <dbReference type="ARBA" id="ARBA00022692"/>
    </source>
</evidence>
<dbReference type="STRING" id="1314777.A0A164Y240"/>
<accession>A0A164Y240</accession>
<feature type="region of interest" description="Disordered" evidence="10">
    <location>
        <begin position="366"/>
        <end position="456"/>
    </location>
</feature>
<dbReference type="InterPro" id="IPR050173">
    <property type="entry name" value="ABC_transporter_C-like"/>
</dbReference>
<dbReference type="PROSITE" id="PS50929">
    <property type="entry name" value="ABC_TM1F"/>
    <property type="match status" value="2"/>
</dbReference>
<dbReference type="InterPro" id="IPR027417">
    <property type="entry name" value="P-loop_NTPase"/>
</dbReference>
<dbReference type="PANTHER" id="PTHR24223">
    <property type="entry name" value="ATP-BINDING CASSETTE SUB-FAMILY C"/>
    <property type="match status" value="1"/>
</dbReference>
<evidence type="ECO:0000256" key="9">
    <source>
        <dbReference type="SAM" id="Coils"/>
    </source>
</evidence>
<feature type="transmembrane region" description="Helical" evidence="11">
    <location>
        <begin position="64"/>
        <end position="84"/>
    </location>
</feature>